<feature type="transmembrane region" description="Helical" evidence="14">
    <location>
        <begin position="363"/>
        <end position="381"/>
    </location>
</feature>
<reference evidence="15" key="1">
    <citation type="submission" date="2016-08" db="EMBL/GenBank/DDBJ databases">
        <title>Complete genome of Cloacibacillus porcorum.</title>
        <authorList>
            <person name="Looft T."/>
            <person name="Bayles D.O."/>
            <person name="Alt D.P."/>
        </authorList>
    </citation>
    <scope>NUCLEOTIDE SEQUENCE [LARGE SCALE GENOMIC DNA]</scope>
    <source>
        <strain evidence="15">CL-84</strain>
    </source>
</reference>
<keyword evidence="6 14" id="KW-0769">Symport</keyword>
<comment type="catalytic activity">
    <reaction evidence="12">
        <text>L-proline(in) + Na(+)(in) = L-proline(out) + Na(+)(out)</text>
        <dbReference type="Rhea" id="RHEA:28967"/>
        <dbReference type="ChEBI" id="CHEBI:29101"/>
        <dbReference type="ChEBI" id="CHEBI:60039"/>
    </reaction>
</comment>
<evidence type="ECO:0000256" key="6">
    <source>
        <dbReference type="ARBA" id="ARBA00022847"/>
    </source>
</evidence>
<evidence type="ECO:0000256" key="7">
    <source>
        <dbReference type="ARBA" id="ARBA00022989"/>
    </source>
</evidence>
<dbReference type="KEGG" id="cpor:BED41_02995"/>
<dbReference type="InterPro" id="IPR001734">
    <property type="entry name" value="Na/solute_symporter"/>
</dbReference>
<comment type="similarity">
    <text evidence="2 13">Belongs to the sodium:solute symporter (SSF) (TC 2.A.21) family.</text>
</comment>
<dbReference type="InterPro" id="IPR050277">
    <property type="entry name" value="Sodium:Solute_Symporter"/>
</dbReference>
<evidence type="ECO:0000256" key="2">
    <source>
        <dbReference type="ARBA" id="ARBA00006434"/>
    </source>
</evidence>
<comment type="subcellular location">
    <subcellularLocation>
        <location evidence="1 14">Cell membrane</location>
        <topology evidence="1 14">Multi-pass membrane protein</topology>
    </subcellularLocation>
</comment>
<dbReference type="PROSITE" id="PS50283">
    <property type="entry name" value="NA_SOLUT_SYMP_3"/>
    <property type="match status" value="1"/>
</dbReference>
<feature type="transmembrane region" description="Helical" evidence="14">
    <location>
        <begin position="419"/>
        <end position="437"/>
    </location>
</feature>
<feature type="transmembrane region" description="Helical" evidence="14">
    <location>
        <begin position="272"/>
        <end position="298"/>
    </location>
</feature>
<keyword evidence="11 14" id="KW-0739">Sodium transport</keyword>
<dbReference type="InterPro" id="IPR011851">
    <property type="entry name" value="Na/Pro_symporter"/>
</dbReference>
<evidence type="ECO:0000256" key="12">
    <source>
        <dbReference type="ARBA" id="ARBA00033708"/>
    </source>
</evidence>
<dbReference type="GO" id="GO:0015824">
    <property type="term" value="P:proline transport"/>
    <property type="evidence" value="ECO:0007669"/>
    <property type="project" value="UniProtKB-UniRule"/>
</dbReference>
<feature type="transmembrane region" description="Helical" evidence="14">
    <location>
        <begin position="5"/>
        <end position="24"/>
    </location>
</feature>
<organism evidence="15 16">
    <name type="scientific">Cloacibacillus porcorum</name>
    <dbReference type="NCBI Taxonomy" id="1197717"/>
    <lineage>
        <taxon>Bacteria</taxon>
        <taxon>Thermotogati</taxon>
        <taxon>Synergistota</taxon>
        <taxon>Synergistia</taxon>
        <taxon>Synergistales</taxon>
        <taxon>Synergistaceae</taxon>
        <taxon>Cloacibacillus</taxon>
    </lineage>
</organism>
<name>A0A1B2I2E9_9BACT</name>
<dbReference type="RefSeq" id="WP_066742937.1">
    <property type="nucleotide sequence ID" value="NZ_CP016757.1"/>
</dbReference>
<dbReference type="GO" id="GO:0031402">
    <property type="term" value="F:sodium ion binding"/>
    <property type="evidence" value="ECO:0007669"/>
    <property type="project" value="UniProtKB-UniRule"/>
</dbReference>
<dbReference type="InterPro" id="IPR038377">
    <property type="entry name" value="Na/Glc_symporter_sf"/>
</dbReference>
<keyword evidence="10 14" id="KW-0472">Membrane</keyword>
<sequence length="490" mass="52562">MLASIITFVLYIVVLIAIGVITYLRAKSYSDYTLAGRSNNKWVAAISAESSDMSGWLLMGLPGAAFAGGFSSIWIMIGLIFGTMINWMYVANRLRIATEVYNVYSITEYFEKRVNDKSGSVALVSGIAIIVFMIINASAEIIGSGKLLNATFGLDYSTGIVIGLVIVVLYTFLGGYMAVSWSNLFQGSIMFIALLFVPLAVLVEIGGYQPVVESLWRQNPAFFQFLNGETEFFPALSIALGGLGVGLCYFGMVHVLTCFMSIKNSSEIKDSTFIATTWVSISTFGAVLVGMIGAYLFPSIGDPEQIFFAMGKNYFPSYMLGLFAAAVMAAILSSVSAYVIVAAAAFGANIVKHYAAEIDDSKIVNLQRAAVVVISLLAFLMSLKSDLVFAVALLAAAGLGSSFGPLVLFCLYSRNVNKTGAISSIIVGLVTVIFWYYSGLSAYIFELIPGFIASSLALIIGTKIGGGADAETVAQYDAYLDRLNKNKRQG</sequence>
<dbReference type="GO" id="GO:0005886">
    <property type="term" value="C:plasma membrane"/>
    <property type="evidence" value="ECO:0007669"/>
    <property type="project" value="UniProtKB-SubCell"/>
</dbReference>
<dbReference type="NCBIfam" id="TIGR00813">
    <property type="entry name" value="sss"/>
    <property type="match status" value="1"/>
</dbReference>
<evidence type="ECO:0000313" key="15">
    <source>
        <dbReference type="EMBL" id="ANZ44144.1"/>
    </source>
</evidence>
<evidence type="ECO:0000256" key="14">
    <source>
        <dbReference type="RuleBase" id="RU366012"/>
    </source>
</evidence>
<dbReference type="PANTHER" id="PTHR48086">
    <property type="entry name" value="SODIUM/PROLINE SYMPORTER-RELATED"/>
    <property type="match status" value="1"/>
</dbReference>
<keyword evidence="7 14" id="KW-1133">Transmembrane helix</keyword>
<dbReference type="CDD" id="cd11475">
    <property type="entry name" value="SLC5sbd_PutP"/>
    <property type="match status" value="1"/>
</dbReference>
<keyword evidence="9 14" id="KW-0406">Ion transport</keyword>
<keyword evidence="16" id="KW-1185">Reference proteome</keyword>
<evidence type="ECO:0000313" key="16">
    <source>
        <dbReference type="Proteomes" id="UP000093044"/>
    </source>
</evidence>
<keyword evidence="14" id="KW-0029">Amino-acid transport</keyword>
<feature type="transmembrane region" description="Helical" evidence="14">
    <location>
        <begin position="121"/>
        <end position="139"/>
    </location>
</feature>
<keyword evidence="4 14" id="KW-1003">Cell membrane</keyword>
<evidence type="ECO:0000256" key="4">
    <source>
        <dbReference type="ARBA" id="ARBA00022475"/>
    </source>
</evidence>
<comment type="function">
    <text evidence="14">Catalyzes the sodium-dependent uptake of extracellular L-proline.</text>
</comment>
<evidence type="ECO:0000256" key="10">
    <source>
        <dbReference type="ARBA" id="ARBA00023136"/>
    </source>
</evidence>
<evidence type="ECO:0000256" key="1">
    <source>
        <dbReference type="ARBA" id="ARBA00004651"/>
    </source>
</evidence>
<proteinExistence type="inferred from homology"/>
<feature type="transmembrane region" description="Helical" evidence="14">
    <location>
        <begin position="159"/>
        <end position="179"/>
    </location>
</feature>
<dbReference type="OrthoDB" id="9814523at2"/>
<accession>A0A1B2I2E9</accession>
<dbReference type="GO" id="GO:0005298">
    <property type="term" value="F:proline:sodium symporter activity"/>
    <property type="evidence" value="ECO:0007669"/>
    <property type="project" value="UniProtKB-UniRule"/>
</dbReference>
<dbReference type="Pfam" id="PF00474">
    <property type="entry name" value="SSF"/>
    <property type="match status" value="1"/>
</dbReference>
<evidence type="ECO:0000256" key="3">
    <source>
        <dbReference type="ARBA" id="ARBA00022448"/>
    </source>
</evidence>
<feature type="transmembrane region" description="Helical" evidence="14">
    <location>
        <begin position="232"/>
        <end position="260"/>
    </location>
</feature>
<feature type="transmembrane region" description="Helical" evidence="14">
    <location>
        <begin position="191"/>
        <end position="212"/>
    </location>
</feature>
<evidence type="ECO:0000256" key="5">
    <source>
        <dbReference type="ARBA" id="ARBA00022692"/>
    </source>
</evidence>
<feature type="transmembrane region" description="Helical" evidence="14">
    <location>
        <begin position="63"/>
        <end position="85"/>
    </location>
</feature>
<dbReference type="PANTHER" id="PTHR48086:SF3">
    <property type="entry name" value="SODIUM_PROLINE SYMPORTER"/>
    <property type="match status" value="1"/>
</dbReference>
<keyword evidence="5 14" id="KW-0812">Transmembrane</keyword>
<protein>
    <recommendedName>
        <fullName evidence="14">Sodium/proline symporter</fullName>
    </recommendedName>
    <alternativeName>
        <fullName evidence="14">Proline permease</fullName>
    </alternativeName>
</protein>
<dbReference type="Gene3D" id="1.20.1730.10">
    <property type="entry name" value="Sodium/glucose cotransporter"/>
    <property type="match status" value="1"/>
</dbReference>
<dbReference type="STRING" id="1197717.BED41_02995"/>
<keyword evidence="8 14" id="KW-0915">Sodium</keyword>
<evidence type="ECO:0000256" key="8">
    <source>
        <dbReference type="ARBA" id="ARBA00023053"/>
    </source>
</evidence>
<feature type="transmembrane region" description="Helical" evidence="14">
    <location>
        <begin position="387"/>
        <end position="412"/>
    </location>
</feature>
<evidence type="ECO:0000256" key="11">
    <source>
        <dbReference type="ARBA" id="ARBA00023201"/>
    </source>
</evidence>
<evidence type="ECO:0000256" key="9">
    <source>
        <dbReference type="ARBA" id="ARBA00023065"/>
    </source>
</evidence>
<dbReference type="EMBL" id="CP016757">
    <property type="protein sequence ID" value="ANZ44144.1"/>
    <property type="molecule type" value="Genomic_DNA"/>
</dbReference>
<evidence type="ECO:0000256" key="13">
    <source>
        <dbReference type="RuleBase" id="RU362091"/>
    </source>
</evidence>
<gene>
    <name evidence="15" type="ORF">BED41_02995</name>
</gene>
<keyword evidence="3 14" id="KW-0813">Transport</keyword>
<dbReference type="AlphaFoldDB" id="A0A1B2I2E9"/>
<dbReference type="Proteomes" id="UP000093044">
    <property type="component" value="Chromosome"/>
</dbReference>
<feature type="transmembrane region" description="Helical" evidence="14">
    <location>
        <begin position="318"/>
        <end position="351"/>
    </location>
</feature>
<comment type="caution">
    <text evidence="14">Lacks conserved residue(s) required for the propagation of feature annotation.</text>
</comment>
<dbReference type="GeneID" id="83056820"/>